<dbReference type="Proteomes" id="UP001172673">
    <property type="component" value="Unassembled WGS sequence"/>
</dbReference>
<dbReference type="NCBIfam" id="TIGR00229">
    <property type="entry name" value="sensory_box"/>
    <property type="match status" value="1"/>
</dbReference>
<evidence type="ECO:0000256" key="13">
    <source>
        <dbReference type="ARBA" id="ARBA00023136"/>
    </source>
</evidence>
<dbReference type="SMART" id="SM00448">
    <property type="entry name" value="REC"/>
    <property type="match status" value="1"/>
</dbReference>
<dbReference type="Gene3D" id="3.40.50.2300">
    <property type="match status" value="1"/>
</dbReference>
<reference evidence="18" key="1">
    <citation type="submission" date="2022-10" db="EMBL/GenBank/DDBJ databases">
        <title>Culturing micro-colonial fungi from biological soil crusts in the Mojave desert and describing Neophaeococcomyces mojavensis, and introducing the new genera and species Taxawa tesnikishii.</title>
        <authorList>
            <person name="Kurbessoian T."/>
            <person name="Stajich J.E."/>
        </authorList>
    </citation>
    <scope>NUCLEOTIDE SEQUENCE</scope>
    <source>
        <strain evidence="18">TK_41</strain>
    </source>
</reference>
<protein>
    <recommendedName>
        <fullName evidence="3">histidine kinase</fullName>
        <ecNumber evidence="3">2.7.13.3</ecNumber>
    </recommendedName>
</protein>
<keyword evidence="7" id="KW-0812">Transmembrane</keyword>
<dbReference type="CDD" id="cd16922">
    <property type="entry name" value="HATPase_EvgS-ArcB-TorS-like"/>
    <property type="match status" value="1"/>
</dbReference>
<name>A0AA39CMX9_9EURO</name>
<keyword evidence="10" id="KW-0067">ATP-binding</keyword>
<dbReference type="Gene3D" id="3.30.565.10">
    <property type="entry name" value="Histidine kinase-like ATPase, C-terminal domain"/>
    <property type="match status" value="1"/>
</dbReference>
<dbReference type="GO" id="GO:0005524">
    <property type="term" value="F:ATP binding"/>
    <property type="evidence" value="ECO:0007669"/>
    <property type="project" value="UniProtKB-KW"/>
</dbReference>
<dbReference type="InterPro" id="IPR003661">
    <property type="entry name" value="HisK_dim/P_dom"/>
</dbReference>
<feature type="compositionally biased region" description="Polar residues" evidence="15">
    <location>
        <begin position="16"/>
        <end position="37"/>
    </location>
</feature>
<keyword evidence="11" id="KW-1133">Transmembrane helix</keyword>
<sequence length="1455" mass="159748">MVVDDVKGGLRHSTSEDVTNPPTTRTGQHHANSTPTEGSHVETSRVPITAEIALAALANLPTPILVLSSLKTVLLANSAVGRLLGIDEDEVGLRVTDLLQGQTLSQLGVDLISAGTPIWVSWEKFLDNLADGLQDEDTNATKSSWPSVSTRDTAQDTSFETGRGRSPSRNHSENAPSTVVDVVISSHQGRLTRNAHRNKQSKPQRQVVKATCQMIISVWRLEDQRFFTLTFTSSASPPQSKPHSTPPSSNRQESSHSTRSSHSSQSQTPTSSAATSQLATPADQLSGTFFPSVAPPPQCSTSSTLSELQKVLKMKDAMLRAVEIPLIAMWRDESVVFPNQAARKLLAVETDPTSEDSYDFMSRFRPWAADFSRELDEDTNPVIALCRTQQGFTNWQIGLLDEKTGKKFNFDVSGHPVYDEKTGDFLAGLIAFKDVTEYTEQIAHKSAENEAQFRLICDATPVMIWTTRPDGYHDYFSQDWYDFTGLTPAVCMGQGWKLPFHDGDMPETIRRWMHSLATGDPYITEYRCRRHDGQWRWMLGRALPLRDHKTGNIIKWYGTCTDIQDIVDAKFAGQRARQQLLDVLKHSQMTLWMMDRDLTVTFQEGSVFMGDPVQEQIIGRSVFNVVDGCLSPGQLDYFKKAISAILSGTSDFEILENEYKSRWFRSKLVPLKGQTGPNGVTDENYIAGVIVIGSDVTGIRQKEQENITLLANETAAKEASKMKSSFLANMSHEIRTPIAGVLGMAELLIETKLDEEQVDFTQNIQRSANSLLTVINDILDFSKIESGRLDIEEVRFSLGVVLRDVAKMLSFAAQRKGLKFGSNFSLGASGDRILLGDPGRIRQILVNLLTNSIKFTSDGYVKLSSQIIAETSDTVTVKFCVEDSGIGIEEEVKKRLFRPFSQADSSTARRFGGTGLGLTICKNLVELMHGTIRLDSKLDAGTIATFTIPFSKIEYEGSSPATLLEAGSMPDRIQSDLSLSIAGSPTPAPRGIEKSASSLAGAVESKPDSRRASVTPENVVTAPKSPNSPPERSQIHILVVEDNPVNQQIALKFIAALGFSARAVWNGKEALEYLLKATLPNLTLEQAKEYPLPSLILMDVQMPVLDGYHATHVIRHHDPFRNIPQISRIPIVAMTASAIQGDREKCQAAGMDDYMAKPVKRTLLESKILQWIQHGREFRKQRKMSAIGADFEKPPLHRACTSPLSTCSQNDTIATEFYARNKTADPAVRAGEYEKPLSMDREPSVVGQGAARRSSISRAILETSIPGGESAGDLALRRAEAEDKARDLRDAKLLSATDLEPAGVDVHHHNTTSNLTPALPRPNLQSLDSEKAVAPLALTEENISRFNYAQDGTPQLTRTPSPDGEPERLMYTVSEIPGPPPLTATDLVHVSVQNEALASSVLEGVHPDASPNGKLAVPSELPYRPPPSRQDVGGLGPEGRRKSDKSTGTARLAER</sequence>
<evidence type="ECO:0000256" key="7">
    <source>
        <dbReference type="ARBA" id="ARBA00022692"/>
    </source>
</evidence>
<dbReference type="SUPFAM" id="SSF55874">
    <property type="entry name" value="ATPase domain of HSP90 chaperone/DNA topoisomerase II/histidine kinase"/>
    <property type="match status" value="1"/>
</dbReference>
<dbReference type="InterPro" id="IPR036097">
    <property type="entry name" value="HisK_dim/P_sf"/>
</dbReference>
<feature type="region of interest" description="Disordered" evidence="15">
    <location>
        <begin position="984"/>
        <end position="1031"/>
    </location>
</feature>
<dbReference type="GO" id="GO:0005886">
    <property type="term" value="C:plasma membrane"/>
    <property type="evidence" value="ECO:0007669"/>
    <property type="project" value="UniProtKB-SubCell"/>
</dbReference>
<evidence type="ECO:0000256" key="4">
    <source>
        <dbReference type="ARBA" id="ARBA00022475"/>
    </source>
</evidence>
<dbReference type="PANTHER" id="PTHR45339">
    <property type="entry name" value="HYBRID SIGNAL TRANSDUCTION HISTIDINE KINASE J"/>
    <property type="match status" value="1"/>
</dbReference>
<dbReference type="CDD" id="cd00082">
    <property type="entry name" value="HisKA"/>
    <property type="match status" value="1"/>
</dbReference>
<dbReference type="InterPro" id="IPR013655">
    <property type="entry name" value="PAS_fold_3"/>
</dbReference>
<keyword evidence="19" id="KW-1185">Reference proteome</keyword>
<evidence type="ECO:0000313" key="18">
    <source>
        <dbReference type="EMBL" id="KAJ9615248.1"/>
    </source>
</evidence>
<feature type="region of interest" description="Disordered" evidence="15">
    <location>
        <begin position="137"/>
        <end position="177"/>
    </location>
</feature>
<evidence type="ECO:0000313" key="19">
    <source>
        <dbReference type="Proteomes" id="UP001172673"/>
    </source>
</evidence>
<dbReference type="FunFam" id="1.10.287.130:FF:000003">
    <property type="entry name" value="Histidine kinase"/>
    <property type="match status" value="1"/>
</dbReference>
<proteinExistence type="predicted"/>
<comment type="catalytic activity">
    <reaction evidence="1">
        <text>ATP + protein L-histidine = ADP + protein N-phospho-L-histidine.</text>
        <dbReference type="EC" id="2.7.13.3"/>
    </reaction>
</comment>
<evidence type="ECO:0000256" key="9">
    <source>
        <dbReference type="ARBA" id="ARBA00022777"/>
    </source>
</evidence>
<evidence type="ECO:0000256" key="3">
    <source>
        <dbReference type="ARBA" id="ARBA00012438"/>
    </source>
</evidence>
<dbReference type="FunFam" id="3.30.450.20:FF:000099">
    <property type="entry name" value="Sensory box sensor histidine kinase"/>
    <property type="match status" value="1"/>
</dbReference>
<dbReference type="GO" id="GO:0000155">
    <property type="term" value="F:phosphorelay sensor kinase activity"/>
    <property type="evidence" value="ECO:0007669"/>
    <property type="project" value="InterPro"/>
</dbReference>
<dbReference type="Pfam" id="PF08447">
    <property type="entry name" value="PAS_3"/>
    <property type="match status" value="1"/>
</dbReference>
<dbReference type="InterPro" id="IPR001610">
    <property type="entry name" value="PAC"/>
</dbReference>
<keyword evidence="5 14" id="KW-0597">Phosphoprotein</keyword>
<dbReference type="SMART" id="SM00091">
    <property type="entry name" value="PAS"/>
    <property type="match status" value="2"/>
</dbReference>
<keyword evidence="4" id="KW-1003">Cell membrane</keyword>
<dbReference type="SUPFAM" id="SSF55785">
    <property type="entry name" value="PYP-like sensor domain (PAS domain)"/>
    <property type="match status" value="1"/>
</dbReference>
<feature type="compositionally biased region" description="Polar residues" evidence="15">
    <location>
        <begin position="232"/>
        <end position="247"/>
    </location>
</feature>
<evidence type="ECO:0000256" key="14">
    <source>
        <dbReference type="PROSITE-ProRule" id="PRU00169"/>
    </source>
</evidence>
<dbReference type="InterPro" id="IPR003594">
    <property type="entry name" value="HATPase_dom"/>
</dbReference>
<feature type="compositionally biased region" description="Polar residues" evidence="15">
    <location>
        <begin position="140"/>
        <end position="160"/>
    </location>
</feature>
<evidence type="ECO:0000256" key="11">
    <source>
        <dbReference type="ARBA" id="ARBA00022989"/>
    </source>
</evidence>
<dbReference type="InterPro" id="IPR000014">
    <property type="entry name" value="PAS"/>
</dbReference>
<dbReference type="PANTHER" id="PTHR45339:SF1">
    <property type="entry name" value="HYBRID SIGNAL TRANSDUCTION HISTIDINE KINASE J"/>
    <property type="match status" value="1"/>
</dbReference>
<dbReference type="CDD" id="cd17546">
    <property type="entry name" value="REC_hyHK_CKI1_RcsC-like"/>
    <property type="match status" value="1"/>
</dbReference>
<dbReference type="FunFam" id="3.30.565.10:FF:000010">
    <property type="entry name" value="Sensor histidine kinase RcsC"/>
    <property type="match status" value="1"/>
</dbReference>
<dbReference type="InterPro" id="IPR011006">
    <property type="entry name" value="CheY-like_superfamily"/>
</dbReference>
<keyword evidence="9" id="KW-0418">Kinase</keyword>
<evidence type="ECO:0000256" key="15">
    <source>
        <dbReference type="SAM" id="MobiDB-lite"/>
    </source>
</evidence>
<dbReference type="InterPro" id="IPR035965">
    <property type="entry name" value="PAS-like_dom_sf"/>
</dbReference>
<evidence type="ECO:0000259" key="16">
    <source>
        <dbReference type="PROSITE" id="PS50109"/>
    </source>
</evidence>
<dbReference type="Pfam" id="PF02518">
    <property type="entry name" value="HATPase_c"/>
    <property type="match status" value="1"/>
</dbReference>
<feature type="region of interest" description="Disordered" evidence="15">
    <location>
        <begin position="1404"/>
        <end position="1455"/>
    </location>
</feature>
<keyword evidence="6" id="KW-0808">Transferase</keyword>
<feature type="domain" description="Response regulatory" evidence="17">
    <location>
        <begin position="1036"/>
        <end position="1172"/>
    </location>
</feature>
<dbReference type="Gene3D" id="3.30.450.20">
    <property type="entry name" value="PAS domain"/>
    <property type="match status" value="2"/>
</dbReference>
<dbReference type="PRINTS" id="PR00344">
    <property type="entry name" value="BCTRLSENSOR"/>
</dbReference>
<dbReference type="SMART" id="SM00388">
    <property type="entry name" value="HisKA"/>
    <property type="match status" value="1"/>
</dbReference>
<evidence type="ECO:0000256" key="10">
    <source>
        <dbReference type="ARBA" id="ARBA00022840"/>
    </source>
</evidence>
<evidence type="ECO:0000256" key="1">
    <source>
        <dbReference type="ARBA" id="ARBA00000085"/>
    </source>
</evidence>
<evidence type="ECO:0000259" key="17">
    <source>
        <dbReference type="PROSITE" id="PS50110"/>
    </source>
</evidence>
<gene>
    <name evidence="18" type="ORF">H2200_001322</name>
</gene>
<dbReference type="PROSITE" id="PS50110">
    <property type="entry name" value="RESPONSE_REGULATORY"/>
    <property type="match status" value="1"/>
</dbReference>
<dbReference type="SUPFAM" id="SSF52172">
    <property type="entry name" value="CheY-like"/>
    <property type="match status" value="1"/>
</dbReference>
<dbReference type="SMART" id="SM00387">
    <property type="entry name" value="HATPase_c"/>
    <property type="match status" value="1"/>
</dbReference>
<comment type="caution">
    <text evidence="18">The sequence shown here is derived from an EMBL/GenBank/DDBJ whole genome shotgun (WGS) entry which is preliminary data.</text>
</comment>
<dbReference type="Gene3D" id="1.10.287.130">
    <property type="match status" value="1"/>
</dbReference>
<organism evidence="18 19">
    <name type="scientific">Cladophialophora chaetospira</name>
    <dbReference type="NCBI Taxonomy" id="386627"/>
    <lineage>
        <taxon>Eukaryota</taxon>
        <taxon>Fungi</taxon>
        <taxon>Dikarya</taxon>
        <taxon>Ascomycota</taxon>
        <taxon>Pezizomycotina</taxon>
        <taxon>Eurotiomycetes</taxon>
        <taxon>Chaetothyriomycetidae</taxon>
        <taxon>Chaetothyriales</taxon>
        <taxon>Herpotrichiellaceae</taxon>
        <taxon>Cladophialophora</taxon>
    </lineage>
</organism>
<keyword evidence="13" id="KW-0472">Membrane</keyword>
<dbReference type="Pfam" id="PF00072">
    <property type="entry name" value="Response_reg"/>
    <property type="match status" value="1"/>
</dbReference>
<feature type="domain" description="Histidine kinase" evidence="16">
    <location>
        <begin position="729"/>
        <end position="952"/>
    </location>
</feature>
<dbReference type="InterPro" id="IPR004358">
    <property type="entry name" value="Sig_transdc_His_kin-like_C"/>
</dbReference>
<accession>A0AA39CMX9</accession>
<dbReference type="InterPro" id="IPR005467">
    <property type="entry name" value="His_kinase_dom"/>
</dbReference>
<feature type="compositionally biased region" description="Polar residues" evidence="15">
    <location>
        <begin position="167"/>
        <end position="177"/>
    </location>
</feature>
<dbReference type="Pfam" id="PF00512">
    <property type="entry name" value="HisKA"/>
    <property type="match status" value="1"/>
</dbReference>
<evidence type="ECO:0000256" key="2">
    <source>
        <dbReference type="ARBA" id="ARBA00004651"/>
    </source>
</evidence>
<dbReference type="InterPro" id="IPR036890">
    <property type="entry name" value="HATPase_C_sf"/>
</dbReference>
<feature type="region of interest" description="Disordered" evidence="15">
    <location>
        <begin position="1"/>
        <end position="43"/>
    </location>
</feature>
<feature type="compositionally biased region" description="Low complexity" evidence="15">
    <location>
        <begin position="248"/>
        <end position="277"/>
    </location>
</feature>
<dbReference type="PROSITE" id="PS50109">
    <property type="entry name" value="HIS_KIN"/>
    <property type="match status" value="1"/>
</dbReference>
<dbReference type="SUPFAM" id="SSF47384">
    <property type="entry name" value="Homodimeric domain of signal transducing histidine kinase"/>
    <property type="match status" value="1"/>
</dbReference>
<dbReference type="CDD" id="cd00130">
    <property type="entry name" value="PAS"/>
    <property type="match status" value="1"/>
</dbReference>
<dbReference type="EMBL" id="JAPDRK010000002">
    <property type="protein sequence ID" value="KAJ9615248.1"/>
    <property type="molecule type" value="Genomic_DNA"/>
</dbReference>
<dbReference type="SMART" id="SM00086">
    <property type="entry name" value="PAC"/>
    <property type="match status" value="2"/>
</dbReference>
<evidence type="ECO:0000256" key="6">
    <source>
        <dbReference type="ARBA" id="ARBA00022679"/>
    </source>
</evidence>
<dbReference type="InterPro" id="IPR001789">
    <property type="entry name" value="Sig_transdc_resp-reg_receiver"/>
</dbReference>
<comment type="subcellular location">
    <subcellularLocation>
        <location evidence="2">Cell membrane</location>
        <topology evidence="2">Multi-pass membrane protein</topology>
    </subcellularLocation>
</comment>
<evidence type="ECO:0000256" key="5">
    <source>
        <dbReference type="ARBA" id="ARBA00022553"/>
    </source>
</evidence>
<keyword evidence="8" id="KW-0547">Nucleotide-binding</keyword>
<evidence type="ECO:0000256" key="8">
    <source>
        <dbReference type="ARBA" id="ARBA00022741"/>
    </source>
</evidence>
<evidence type="ECO:0000256" key="12">
    <source>
        <dbReference type="ARBA" id="ARBA00023012"/>
    </source>
</evidence>
<keyword evidence="12" id="KW-0902">Two-component regulatory system</keyword>
<dbReference type="EC" id="2.7.13.3" evidence="3"/>
<feature type="modified residue" description="4-aspartylphosphate" evidence="14">
    <location>
        <position position="1099"/>
    </location>
</feature>
<feature type="region of interest" description="Disordered" evidence="15">
    <location>
        <begin position="232"/>
        <end position="278"/>
    </location>
</feature>